<evidence type="ECO:0000313" key="3">
    <source>
        <dbReference type="Proteomes" id="UP000314294"/>
    </source>
</evidence>
<protein>
    <submittedName>
        <fullName evidence="2">Uncharacterized protein</fullName>
    </submittedName>
</protein>
<name>A0A4Z2J637_9TELE</name>
<sequence length="107" mass="12075">MQRNPGKQKLTDGIFRGFWIGKSSHFHPVGQSPGDTSSRERAGEDGGRRRIIKSGIHSKQKLNCVSHQQLTDLIGPLLDHRDSVDLPEFISDMDQTCREGKHIKDRV</sequence>
<dbReference type="AlphaFoldDB" id="A0A4Z2J637"/>
<feature type="compositionally biased region" description="Basic and acidic residues" evidence="1">
    <location>
        <begin position="37"/>
        <end position="48"/>
    </location>
</feature>
<proteinExistence type="predicted"/>
<organism evidence="2 3">
    <name type="scientific">Liparis tanakae</name>
    <name type="common">Tanaka's snailfish</name>
    <dbReference type="NCBI Taxonomy" id="230148"/>
    <lineage>
        <taxon>Eukaryota</taxon>
        <taxon>Metazoa</taxon>
        <taxon>Chordata</taxon>
        <taxon>Craniata</taxon>
        <taxon>Vertebrata</taxon>
        <taxon>Euteleostomi</taxon>
        <taxon>Actinopterygii</taxon>
        <taxon>Neopterygii</taxon>
        <taxon>Teleostei</taxon>
        <taxon>Neoteleostei</taxon>
        <taxon>Acanthomorphata</taxon>
        <taxon>Eupercaria</taxon>
        <taxon>Perciformes</taxon>
        <taxon>Cottioidei</taxon>
        <taxon>Cottales</taxon>
        <taxon>Liparidae</taxon>
        <taxon>Liparis</taxon>
    </lineage>
</organism>
<evidence type="ECO:0000256" key="1">
    <source>
        <dbReference type="SAM" id="MobiDB-lite"/>
    </source>
</evidence>
<evidence type="ECO:0000313" key="2">
    <source>
        <dbReference type="EMBL" id="TNN85845.1"/>
    </source>
</evidence>
<feature type="region of interest" description="Disordered" evidence="1">
    <location>
        <begin position="25"/>
        <end position="48"/>
    </location>
</feature>
<dbReference type="Proteomes" id="UP000314294">
    <property type="component" value="Unassembled WGS sequence"/>
</dbReference>
<accession>A0A4Z2J637</accession>
<comment type="caution">
    <text evidence="2">The sequence shown here is derived from an EMBL/GenBank/DDBJ whole genome shotgun (WGS) entry which is preliminary data.</text>
</comment>
<keyword evidence="3" id="KW-1185">Reference proteome</keyword>
<gene>
    <name evidence="2" type="ORF">EYF80_003689</name>
</gene>
<dbReference type="EMBL" id="SRLO01000018">
    <property type="protein sequence ID" value="TNN85845.1"/>
    <property type="molecule type" value="Genomic_DNA"/>
</dbReference>
<reference evidence="2 3" key="1">
    <citation type="submission" date="2019-03" db="EMBL/GenBank/DDBJ databases">
        <title>First draft genome of Liparis tanakae, snailfish: a comprehensive survey of snailfish specific genes.</title>
        <authorList>
            <person name="Kim W."/>
            <person name="Song I."/>
            <person name="Jeong J.-H."/>
            <person name="Kim D."/>
            <person name="Kim S."/>
            <person name="Ryu S."/>
            <person name="Song J.Y."/>
            <person name="Lee S.K."/>
        </authorList>
    </citation>
    <scope>NUCLEOTIDE SEQUENCE [LARGE SCALE GENOMIC DNA]</scope>
    <source>
        <tissue evidence="2">Muscle</tissue>
    </source>
</reference>